<evidence type="ECO:0000259" key="2">
    <source>
        <dbReference type="Pfam" id="PF24564"/>
    </source>
</evidence>
<dbReference type="SUPFAM" id="SSF52540">
    <property type="entry name" value="P-loop containing nucleoside triphosphate hydrolases"/>
    <property type="match status" value="1"/>
</dbReference>
<dbReference type="PANTHER" id="PTHR36681:SF3">
    <property type="entry name" value="NUCLEAR GTPASE, GERMINAL CENTER-ASSOCIATED, TANDEM DUPLICATE 3"/>
    <property type="match status" value="1"/>
</dbReference>
<comment type="caution">
    <text evidence="3">The sequence shown here is derived from an EMBL/GenBank/DDBJ whole genome shotgun (WGS) entry which is preliminary data.</text>
</comment>
<feature type="region of interest" description="Disordered" evidence="1">
    <location>
        <begin position="1"/>
        <end position="50"/>
    </location>
</feature>
<accession>A0A0G2EIH8</accession>
<name>A0A0G2EIH8_PHACM</name>
<reference evidence="3 4" key="2">
    <citation type="submission" date="2015-05" db="EMBL/GenBank/DDBJ databases">
        <authorList>
            <person name="Morales-Cruz A."/>
            <person name="Amrine K.C."/>
            <person name="Cantu D."/>
        </authorList>
    </citation>
    <scope>NUCLEOTIDE SEQUENCE [LARGE SCALE GENOMIC DNA]</scope>
    <source>
        <strain evidence="3">UCRPC4</strain>
    </source>
</reference>
<dbReference type="InterPro" id="IPR056024">
    <property type="entry name" value="DUF7605"/>
</dbReference>
<dbReference type="InterPro" id="IPR027417">
    <property type="entry name" value="P-loop_NTPase"/>
</dbReference>
<dbReference type="Proteomes" id="UP000053317">
    <property type="component" value="Unassembled WGS sequence"/>
</dbReference>
<gene>
    <name evidence="3" type="ORF">UCRPC4_g03157</name>
</gene>
<dbReference type="Pfam" id="PF24564">
    <property type="entry name" value="DUF7605"/>
    <property type="match status" value="1"/>
</dbReference>
<sequence length="827" mass="93022">MESNTNASRLSPPSTESPIFRFGQTAPPDQDTTEAGATSPTPPGRLPVQNGALNRISETSNSGRKAGGLSPDLAGGLDATASLPSLPTFSLSHTPSWGRNLGQHVRSTSDVSVASIDEVASVSYDVRDEIAPSEPFFTPAFQNALQAGLGIAKEVAKTIESLDDDSSPGTDIDRLLKDTRNLSHFQNSDTRTIAVLGKSSLINSLLNFPDIAKTGDIGTACTSVVTEYRQKPQDQVAPVVIEVEYLSSTEIEEMIKELLWNFRQIYLPWVEKGINDGTVHDRDYIRWQRESEVAWSALEVAFRNQRSFRKDSLTDMSDGALEKATEQLISWTKDIAWPDGAEAGLWRSTANTADECCEKTSTFMQDRYWPFTKIIRVYLNAQVLKTGLILADLPGLQDTNLARVKATQTYLMKREILLINARNSHVKEGLQAAYASKIPGGRLEVFCVSNKMYQGASRKGKVEAVQASGIPQLRRFCHSITARIRLLESKNFLEASLSNLLGSIELWANTAPEPQHTYNEETAISIHTAVEDTKKKILETIRDSRENFKDSHREFVLQYAEKRNGEWENAASKKGCEWHWWHWSQYNAWCLNNGDHYTVKRGRVNWNSELIWKMRTELELQWDMLEEEVPSIFKEILQSINRELLSLQSLMRNAGLVTTLVEGIDARIQDIEYSFGRVEREFSQQVKLIRRNASVPNGSSYIVQEMLPAYRAASSEYGTGKASRQQAHVQSRIEDGTLFPNITVKISSAMSFLIKITFRQLEIKIDQVVLSITNDVTMALKSNRTRSRTAYENDLATKRQKAELLKKVRTLKKRHEESVLKVVEAFT</sequence>
<dbReference type="OrthoDB" id="3598281at2759"/>
<reference evidence="3 4" key="1">
    <citation type="submission" date="2015-05" db="EMBL/GenBank/DDBJ databases">
        <title>Distinctive expansion of gene families associated with plant cell wall degradation and secondary metabolism in the genomes of grapevine trunk pathogens.</title>
        <authorList>
            <person name="Lawrence D.P."/>
            <person name="Travadon R."/>
            <person name="Rolshausen P.E."/>
            <person name="Baumgartner K."/>
        </authorList>
    </citation>
    <scope>NUCLEOTIDE SEQUENCE [LARGE SCALE GENOMIC DNA]</scope>
    <source>
        <strain evidence="3">UCRPC4</strain>
    </source>
</reference>
<evidence type="ECO:0000256" key="1">
    <source>
        <dbReference type="SAM" id="MobiDB-lite"/>
    </source>
</evidence>
<feature type="compositionally biased region" description="Polar residues" evidence="1">
    <location>
        <begin position="1"/>
        <end position="17"/>
    </location>
</feature>
<evidence type="ECO:0000313" key="4">
    <source>
        <dbReference type="Proteomes" id="UP000053317"/>
    </source>
</evidence>
<organism evidence="3 4">
    <name type="scientific">Phaeomoniella chlamydospora</name>
    <name type="common">Phaeoacremonium chlamydosporum</name>
    <dbReference type="NCBI Taxonomy" id="158046"/>
    <lineage>
        <taxon>Eukaryota</taxon>
        <taxon>Fungi</taxon>
        <taxon>Dikarya</taxon>
        <taxon>Ascomycota</taxon>
        <taxon>Pezizomycotina</taxon>
        <taxon>Eurotiomycetes</taxon>
        <taxon>Chaetothyriomycetidae</taxon>
        <taxon>Phaeomoniellales</taxon>
        <taxon>Phaeomoniellaceae</taxon>
        <taxon>Phaeomoniella</taxon>
    </lineage>
</organism>
<keyword evidence="4" id="KW-1185">Reference proteome</keyword>
<evidence type="ECO:0000313" key="3">
    <source>
        <dbReference type="EMBL" id="KKY22657.1"/>
    </source>
</evidence>
<dbReference type="PANTHER" id="PTHR36681">
    <property type="entry name" value="NUCLEAR GTPASE, GERMINAL CENTER-ASSOCIATED, TANDEM DUPLICATE 3"/>
    <property type="match status" value="1"/>
</dbReference>
<dbReference type="AlphaFoldDB" id="A0A0G2EIH8"/>
<proteinExistence type="predicted"/>
<protein>
    <recommendedName>
        <fullName evidence="2">DUF7605 domain-containing protein</fullName>
    </recommendedName>
</protein>
<feature type="domain" description="DUF7605" evidence="2">
    <location>
        <begin position="563"/>
        <end position="739"/>
    </location>
</feature>
<dbReference type="EMBL" id="LCWF01000074">
    <property type="protein sequence ID" value="KKY22657.1"/>
    <property type="molecule type" value="Genomic_DNA"/>
</dbReference>